<dbReference type="AlphaFoldDB" id="A0A0F9A2U0"/>
<dbReference type="InterPro" id="IPR007074">
    <property type="entry name" value="LicD/FKTN/FKRP_NTP_transf"/>
</dbReference>
<gene>
    <name evidence="2" type="ORF">LCGC14_2622370</name>
</gene>
<dbReference type="GO" id="GO:0009100">
    <property type="term" value="P:glycoprotein metabolic process"/>
    <property type="evidence" value="ECO:0007669"/>
    <property type="project" value="UniProtKB-ARBA"/>
</dbReference>
<dbReference type="PANTHER" id="PTHR13627">
    <property type="entry name" value="FUKUTIN RELATED PROTEIN"/>
    <property type="match status" value="1"/>
</dbReference>
<feature type="domain" description="LicD/FKTN/FKRP nucleotidyltransferase" evidence="1">
    <location>
        <begin position="22"/>
        <end position="51"/>
    </location>
</feature>
<protein>
    <recommendedName>
        <fullName evidence="1">LicD/FKTN/FKRP nucleotidyltransferase domain-containing protein</fullName>
    </recommendedName>
</protein>
<feature type="non-terminal residue" evidence="2">
    <location>
        <position position="89"/>
    </location>
</feature>
<comment type="caution">
    <text evidence="2">The sequence shown here is derived from an EMBL/GenBank/DDBJ whole genome shotgun (WGS) entry which is preliminary data.</text>
</comment>
<dbReference type="Pfam" id="PF04991">
    <property type="entry name" value="LicD"/>
    <property type="match status" value="1"/>
</dbReference>
<organism evidence="2">
    <name type="scientific">marine sediment metagenome</name>
    <dbReference type="NCBI Taxonomy" id="412755"/>
    <lineage>
        <taxon>unclassified sequences</taxon>
        <taxon>metagenomes</taxon>
        <taxon>ecological metagenomes</taxon>
    </lineage>
</organism>
<dbReference type="PANTHER" id="PTHR13627:SF35">
    <property type="entry name" value="LICD FAMILY PROTEIN"/>
    <property type="match status" value="1"/>
</dbReference>
<dbReference type="EMBL" id="LAZR01044782">
    <property type="protein sequence ID" value="KKL03810.1"/>
    <property type="molecule type" value="Genomic_DNA"/>
</dbReference>
<accession>A0A0F9A2U0</accession>
<sequence>MTKQEKIREIIKFVIPILNEFSIKYWIDCGTLLGIIREEDILKWDNDGDISYLHSTDVYQKLTYRLFWACDNSGQFVLKGANRRPRVFY</sequence>
<name>A0A0F9A2U0_9ZZZZ</name>
<reference evidence="2" key="1">
    <citation type="journal article" date="2015" name="Nature">
        <title>Complex archaea that bridge the gap between prokaryotes and eukaryotes.</title>
        <authorList>
            <person name="Spang A."/>
            <person name="Saw J.H."/>
            <person name="Jorgensen S.L."/>
            <person name="Zaremba-Niedzwiedzka K."/>
            <person name="Martijn J."/>
            <person name="Lind A.E."/>
            <person name="van Eijk R."/>
            <person name="Schleper C."/>
            <person name="Guy L."/>
            <person name="Ettema T.J."/>
        </authorList>
    </citation>
    <scope>NUCLEOTIDE SEQUENCE</scope>
</reference>
<evidence type="ECO:0000313" key="2">
    <source>
        <dbReference type="EMBL" id="KKL03810.1"/>
    </source>
</evidence>
<proteinExistence type="predicted"/>
<evidence type="ECO:0000259" key="1">
    <source>
        <dbReference type="Pfam" id="PF04991"/>
    </source>
</evidence>
<dbReference type="InterPro" id="IPR052613">
    <property type="entry name" value="LicD_transferase"/>
</dbReference>